<dbReference type="InterPro" id="IPR036291">
    <property type="entry name" value="NAD(P)-bd_dom_sf"/>
</dbReference>
<dbReference type="InterPro" id="IPR016040">
    <property type="entry name" value="NAD(P)-bd_dom"/>
</dbReference>
<dbReference type="PANTHER" id="PTHR43355:SF2">
    <property type="entry name" value="FLAVIN REDUCTASE (NADPH)"/>
    <property type="match status" value="1"/>
</dbReference>
<comment type="caution">
    <text evidence="2">The sequence shown here is derived from an EMBL/GenBank/DDBJ whole genome shotgun (WGS) entry which is preliminary data.</text>
</comment>
<dbReference type="SUPFAM" id="SSF51735">
    <property type="entry name" value="NAD(P)-binding Rossmann-fold domains"/>
    <property type="match status" value="1"/>
</dbReference>
<evidence type="ECO:0000313" key="2">
    <source>
        <dbReference type="EMBL" id="MBN3544137.1"/>
    </source>
</evidence>
<name>A0ABS2Z959_9BACL</name>
<dbReference type="Pfam" id="PF13460">
    <property type="entry name" value="NAD_binding_10"/>
    <property type="match status" value="1"/>
</dbReference>
<gene>
    <name evidence="2" type="ORF">JYA64_02380</name>
</gene>
<evidence type="ECO:0000259" key="1">
    <source>
        <dbReference type="Pfam" id="PF13460"/>
    </source>
</evidence>
<keyword evidence="3" id="KW-1185">Reference proteome</keyword>
<protein>
    <submittedName>
        <fullName evidence="2">NAD(P)H-binding protein</fullName>
    </submittedName>
</protein>
<organism evidence="2 3">
    <name type="scientific">Fictibacillus barbaricus</name>
    <dbReference type="NCBI Taxonomy" id="182136"/>
    <lineage>
        <taxon>Bacteria</taxon>
        <taxon>Bacillati</taxon>
        <taxon>Bacillota</taxon>
        <taxon>Bacilli</taxon>
        <taxon>Bacillales</taxon>
        <taxon>Fictibacillaceae</taxon>
        <taxon>Fictibacillus</taxon>
    </lineage>
</organism>
<feature type="domain" description="NAD(P)-binding" evidence="1">
    <location>
        <begin position="8"/>
        <end position="191"/>
    </location>
</feature>
<dbReference type="InterPro" id="IPR051606">
    <property type="entry name" value="Polyketide_Oxido-like"/>
</dbReference>
<dbReference type="Proteomes" id="UP001319060">
    <property type="component" value="Unassembled WGS sequence"/>
</dbReference>
<accession>A0ABS2Z959</accession>
<dbReference type="Gene3D" id="3.40.50.720">
    <property type="entry name" value="NAD(P)-binding Rossmann-like Domain"/>
    <property type="match status" value="1"/>
</dbReference>
<dbReference type="EMBL" id="JAFHKS010000040">
    <property type="protein sequence ID" value="MBN3544137.1"/>
    <property type="molecule type" value="Genomic_DNA"/>
</dbReference>
<evidence type="ECO:0000313" key="3">
    <source>
        <dbReference type="Proteomes" id="UP001319060"/>
    </source>
</evidence>
<sequence>MNKILVLGATGRVGIHIVMKALEGGNIVRAFVRDSKKIGIQHYNLLVYEGNVLNESNLKEAMEGMDVVISSLSTDGSNTLSESIPLITKYMDYFNIKRFITIGTAGILQENSQSQKLRYQSHRTIRKSTRAAEEHHKVYSYLKLSNLDWTIVCPTKLVNEAESLEYRVEQNFLPVNGTCISFMDTADFAYKQTISKTFINTCVGIAY</sequence>
<dbReference type="PANTHER" id="PTHR43355">
    <property type="entry name" value="FLAVIN REDUCTASE (NADPH)"/>
    <property type="match status" value="1"/>
</dbReference>
<proteinExistence type="predicted"/>
<dbReference type="RefSeq" id="WP_188404297.1">
    <property type="nucleotide sequence ID" value="NZ_BMCE01000004.1"/>
</dbReference>
<reference evidence="2 3" key="1">
    <citation type="submission" date="2021-01" db="EMBL/GenBank/DDBJ databases">
        <title>Genome Sequencing of Type Strains.</title>
        <authorList>
            <person name="Lemaire J.F."/>
            <person name="Inderbitzin P."/>
            <person name="Collins S.B."/>
            <person name="Wespe N."/>
            <person name="Knight-Connoni V."/>
        </authorList>
    </citation>
    <scope>NUCLEOTIDE SEQUENCE [LARGE SCALE GENOMIC DNA]</scope>
    <source>
        <strain evidence="2 3">DSM 14730</strain>
    </source>
</reference>